<dbReference type="EMBL" id="JAPFFM010001226">
    <property type="protein sequence ID" value="KAJ6670071.1"/>
    <property type="molecule type" value="Genomic_DNA"/>
</dbReference>
<comment type="caution">
    <text evidence="2">The sequence shown here is derived from an EMBL/GenBank/DDBJ whole genome shotgun (WGS) entry which is preliminary data.</text>
</comment>
<reference evidence="2" key="2">
    <citation type="journal article" date="2023" name="Int. J. Mol. Sci.">
        <title>De Novo Assembly and Annotation of 11 Diverse Shrub Willow (Salix) Genomes Reveals Novel Gene Organization in Sex-Linked Regions.</title>
        <authorList>
            <person name="Hyden B."/>
            <person name="Feng K."/>
            <person name="Yates T.B."/>
            <person name="Jawdy S."/>
            <person name="Cereghino C."/>
            <person name="Smart L.B."/>
            <person name="Muchero W."/>
        </authorList>
    </citation>
    <scope>NUCLEOTIDE SEQUENCE</scope>
    <source>
        <tissue evidence="2">Shoot tip</tissue>
    </source>
</reference>
<evidence type="ECO:0000313" key="3">
    <source>
        <dbReference type="Proteomes" id="UP001151752"/>
    </source>
</evidence>
<proteinExistence type="predicted"/>
<keyword evidence="3" id="KW-1185">Reference proteome</keyword>
<sequence length="194" mass="20215">MARYVAPGIEDPISGRRRPDFRPAKTRLRPPSPGRPKSCQGVLGARGPICSPGIDDPFSGRRRPDFRPAETRLRPPSPGLPKSCGRAGGTWPDVLLLSMTRFPASGYPFPAGEGPTPATASGPPAQAVGRAGGCFSEARAWHSFAELVLRCGRPSAPHRGWHPGRGGSCLSLQAGGPADVPGRGAPSSWIAAGL</sequence>
<gene>
    <name evidence="2" type="ORF">OIU74_006898</name>
</gene>
<feature type="compositionally biased region" description="Basic and acidic residues" evidence="1">
    <location>
        <begin position="13"/>
        <end position="23"/>
    </location>
</feature>
<feature type="region of interest" description="Disordered" evidence="1">
    <location>
        <begin position="1"/>
        <end position="85"/>
    </location>
</feature>
<name>A0A9Q0NHK1_9ROSI</name>
<accession>A0A9Q0NHK1</accession>
<dbReference type="Proteomes" id="UP001151752">
    <property type="component" value="Unassembled WGS sequence"/>
</dbReference>
<dbReference type="AlphaFoldDB" id="A0A9Q0NHK1"/>
<protein>
    <submittedName>
        <fullName evidence="2">Uncharacterized protein</fullName>
    </submittedName>
</protein>
<reference evidence="2" key="1">
    <citation type="submission" date="2022-11" db="EMBL/GenBank/DDBJ databases">
        <authorList>
            <person name="Hyden B.L."/>
            <person name="Feng K."/>
            <person name="Yates T."/>
            <person name="Jawdy S."/>
            <person name="Smart L.B."/>
            <person name="Muchero W."/>
        </authorList>
    </citation>
    <scope>NUCLEOTIDE SEQUENCE</scope>
    <source>
        <tissue evidence="2">Shoot tip</tissue>
    </source>
</reference>
<feature type="compositionally biased region" description="Basic and acidic residues" evidence="1">
    <location>
        <begin position="58"/>
        <end position="73"/>
    </location>
</feature>
<evidence type="ECO:0000256" key="1">
    <source>
        <dbReference type="SAM" id="MobiDB-lite"/>
    </source>
</evidence>
<organism evidence="2 3">
    <name type="scientific">Salix koriyanagi</name>
    <dbReference type="NCBI Taxonomy" id="2511006"/>
    <lineage>
        <taxon>Eukaryota</taxon>
        <taxon>Viridiplantae</taxon>
        <taxon>Streptophyta</taxon>
        <taxon>Embryophyta</taxon>
        <taxon>Tracheophyta</taxon>
        <taxon>Spermatophyta</taxon>
        <taxon>Magnoliopsida</taxon>
        <taxon>eudicotyledons</taxon>
        <taxon>Gunneridae</taxon>
        <taxon>Pentapetalae</taxon>
        <taxon>rosids</taxon>
        <taxon>fabids</taxon>
        <taxon>Malpighiales</taxon>
        <taxon>Salicaceae</taxon>
        <taxon>Saliceae</taxon>
        <taxon>Salix</taxon>
    </lineage>
</organism>
<evidence type="ECO:0000313" key="2">
    <source>
        <dbReference type="EMBL" id="KAJ6670071.1"/>
    </source>
</evidence>